<dbReference type="Pfam" id="PF00646">
    <property type="entry name" value="F-box"/>
    <property type="match status" value="1"/>
</dbReference>
<name>A0A7J7C3Z0_TRIWF</name>
<dbReference type="PANTHER" id="PTHR31672">
    <property type="entry name" value="BNACNNG10540D PROTEIN"/>
    <property type="match status" value="1"/>
</dbReference>
<evidence type="ECO:0000313" key="2">
    <source>
        <dbReference type="EMBL" id="KAF5728860.1"/>
    </source>
</evidence>
<dbReference type="PROSITE" id="PS50181">
    <property type="entry name" value="FBOX"/>
    <property type="match status" value="1"/>
</dbReference>
<dbReference type="SUPFAM" id="SSF50965">
    <property type="entry name" value="Galactose oxidase, central domain"/>
    <property type="match status" value="1"/>
</dbReference>
<dbReference type="InterPro" id="IPR017451">
    <property type="entry name" value="F-box-assoc_interact_dom"/>
</dbReference>
<dbReference type="InterPro" id="IPR001810">
    <property type="entry name" value="F-box_dom"/>
</dbReference>
<accession>A0A7J7C3Z0</accession>
<dbReference type="InterPro" id="IPR036047">
    <property type="entry name" value="F-box-like_dom_sf"/>
</dbReference>
<dbReference type="CDD" id="cd22157">
    <property type="entry name" value="F-box_AtFBW1-like"/>
    <property type="match status" value="1"/>
</dbReference>
<dbReference type="PANTHER" id="PTHR31672:SF13">
    <property type="entry name" value="F-BOX PROTEIN CPR30-LIKE"/>
    <property type="match status" value="1"/>
</dbReference>
<dbReference type="SMART" id="SM00256">
    <property type="entry name" value="FBOX"/>
    <property type="match status" value="1"/>
</dbReference>
<dbReference type="Proteomes" id="UP000593562">
    <property type="component" value="Unassembled WGS sequence"/>
</dbReference>
<feature type="domain" description="F-box" evidence="1">
    <location>
        <begin position="1"/>
        <end position="44"/>
    </location>
</feature>
<dbReference type="Pfam" id="PF07734">
    <property type="entry name" value="FBA_1"/>
    <property type="match status" value="1"/>
</dbReference>
<protein>
    <submittedName>
        <fullName evidence="2">F-box protein CPR30-like</fullName>
    </submittedName>
</protein>
<dbReference type="AlphaFoldDB" id="A0A7J7C3Z0"/>
<dbReference type="EMBL" id="JAAARO010000021">
    <property type="protein sequence ID" value="KAF5728860.1"/>
    <property type="molecule type" value="Genomic_DNA"/>
</dbReference>
<dbReference type="SUPFAM" id="SSF81383">
    <property type="entry name" value="F-box domain"/>
    <property type="match status" value="1"/>
</dbReference>
<dbReference type="NCBIfam" id="TIGR01640">
    <property type="entry name" value="F_box_assoc_1"/>
    <property type="match status" value="1"/>
</dbReference>
<dbReference type="InterPro" id="IPR050796">
    <property type="entry name" value="SCF_F-box_component"/>
</dbReference>
<dbReference type="InterPro" id="IPR011043">
    <property type="entry name" value="Gal_Oxase/kelch_b-propeller"/>
</dbReference>
<proteinExistence type="predicted"/>
<evidence type="ECO:0000259" key="1">
    <source>
        <dbReference type="PROSITE" id="PS50181"/>
    </source>
</evidence>
<dbReference type="InParanoid" id="A0A7J7C3Z0"/>
<sequence>MSNLPSDLVAEVLCRLSVKKLLHCRSVCKPWRSLIDDPDFIKRHIEHSIETSSNLSIVVGSNLLSIDFDGLNNPIELDPPLICYNHKIKVFGSCNGLLCIRNVVDHIALWNPSTRKHVVLPPLSLDLRRYSGTCDCTVYVYGFGYDPANDDYKVVRIAQFVGTDFQYFESEVMVYSLRRRCWKRIEDMNYYLHYRGRNGVYAGGALHWVVTRGPESRSSKLIVSLDRRLENFREVPEPENMDRNFDMGVGVLRDCLCLLAYYKDSRVDLWLMKEYGIKTSWSKLFSVSEVQPFRYLRPLAFSKSGRECCCSRITQICYGMIWLIRH</sequence>
<reference evidence="2 3" key="1">
    <citation type="journal article" date="2020" name="Nat. Commun.">
        <title>Genome of Tripterygium wilfordii and identification of cytochrome P450 involved in triptolide biosynthesis.</title>
        <authorList>
            <person name="Tu L."/>
            <person name="Su P."/>
            <person name="Zhang Z."/>
            <person name="Gao L."/>
            <person name="Wang J."/>
            <person name="Hu T."/>
            <person name="Zhou J."/>
            <person name="Zhang Y."/>
            <person name="Zhao Y."/>
            <person name="Liu Y."/>
            <person name="Song Y."/>
            <person name="Tong Y."/>
            <person name="Lu Y."/>
            <person name="Yang J."/>
            <person name="Xu C."/>
            <person name="Jia M."/>
            <person name="Peters R.J."/>
            <person name="Huang L."/>
            <person name="Gao W."/>
        </authorList>
    </citation>
    <scope>NUCLEOTIDE SEQUENCE [LARGE SCALE GENOMIC DNA]</scope>
    <source>
        <strain evidence="3">cv. XIE 37</strain>
        <tissue evidence="2">Leaf</tissue>
    </source>
</reference>
<organism evidence="2 3">
    <name type="scientific">Tripterygium wilfordii</name>
    <name type="common">Thunder God vine</name>
    <dbReference type="NCBI Taxonomy" id="458696"/>
    <lineage>
        <taxon>Eukaryota</taxon>
        <taxon>Viridiplantae</taxon>
        <taxon>Streptophyta</taxon>
        <taxon>Embryophyta</taxon>
        <taxon>Tracheophyta</taxon>
        <taxon>Spermatophyta</taxon>
        <taxon>Magnoliopsida</taxon>
        <taxon>eudicotyledons</taxon>
        <taxon>Gunneridae</taxon>
        <taxon>Pentapetalae</taxon>
        <taxon>rosids</taxon>
        <taxon>fabids</taxon>
        <taxon>Celastrales</taxon>
        <taxon>Celastraceae</taxon>
        <taxon>Tripterygium</taxon>
    </lineage>
</organism>
<dbReference type="Gene3D" id="1.20.1280.50">
    <property type="match status" value="1"/>
</dbReference>
<dbReference type="InterPro" id="IPR006527">
    <property type="entry name" value="F-box-assoc_dom_typ1"/>
</dbReference>
<keyword evidence="3" id="KW-1185">Reference proteome</keyword>
<gene>
    <name evidence="2" type="ORF">HS088_TW21G01014</name>
</gene>
<evidence type="ECO:0000313" key="3">
    <source>
        <dbReference type="Proteomes" id="UP000593562"/>
    </source>
</evidence>
<comment type="caution">
    <text evidence="2">The sequence shown here is derived from an EMBL/GenBank/DDBJ whole genome shotgun (WGS) entry which is preliminary data.</text>
</comment>